<dbReference type="AlphaFoldDB" id="A0A169G3F1"/>
<organism evidence="2 3">
    <name type="scientific">Cytobacillus oceanisediminis 2691</name>
    <dbReference type="NCBI Taxonomy" id="1196031"/>
    <lineage>
        <taxon>Bacteria</taxon>
        <taxon>Bacillati</taxon>
        <taxon>Bacillota</taxon>
        <taxon>Bacilli</taxon>
        <taxon>Bacillales</taxon>
        <taxon>Bacillaceae</taxon>
        <taxon>Cytobacillus</taxon>
    </lineage>
</organism>
<dbReference type="Proteomes" id="UP000077856">
    <property type="component" value="Plasmid pBO1"/>
</dbReference>
<gene>
    <name evidence="2" type="ORF">A361_28370</name>
</gene>
<keyword evidence="1" id="KW-0732">Signal</keyword>
<feature type="chain" id="PRO_5007901671" evidence="1">
    <location>
        <begin position="24"/>
        <end position="165"/>
    </location>
</feature>
<protein>
    <submittedName>
        <fullName evidence="2">Uncharacterized protein</fullName>
    </submittedName>
</protein>
<geneLocation type="plasmid" evidence="3">
    <name>pbo1</name>
</geneLocation>
<dbReference type="RefSeq" id="WP_019380461.1">
    <property type="nucleotide sequence ID" value="NZ_CP015507.1"/>
</dbReference>
<dbReference type="EMBL" id="CP015507">
    <property type="protein sequence ID" value="AND43085.1"/>
    <property type="molecule type" value="Genomic_DNA"/>
</dbReference>
<evidence type="ECO:0000313" key="2">
    <source>
        <dbReference type="EMBL" id="AND43085.1"/>
    </source>
</evidence>
<name>A0A169G3F1_9BACI</name>
<keyword evidence="2" id="KW-0614">Plasmid</keyword>
<dbReference type="KEGG" id="bon:A361_28370"/>
<evidence type="ECO:0000256" key="1">
    <source>
        <dbReference type="SAM" id="SignalP"/>
    </source>
</evidence>
<proteinExistence type="predicted"/>
<sequence length="165" mass="18084">MKKFISLVFSLLLLISISSPTSASTNHTDNHNHEIEHHNHAHESFSDTSKSKKKQDGDFGVLYVPCPETGTKHQMKARGTGKHTLTNGSTWIGNLYQCSGCLMTLTTYYNYFNSGERPNGPGKYILASAPVFVSPAGYVFSGRYTLSGPATSWITGVFGSMSFSY</sequence>
<reference evidence="2 3" key="1">
    <citation type="submission" date="2016-04" db="EMBL/GenBank/DDBJ databases">
        <title>Complete genome sequence of Bacillus oceanisediminis strain 2691.</title>
        <authorList>
            <person name="Jeong H."/>
            <person name="Kim H.J."/>
            <person name="Lee D.-W."/>
        </authorList>
    </citation>
    <scope>NUCLEOTIDE SEQUENCE [LARGE SCALE GENOMIC DNA]</scope>
    <source>
        <strain evidence="2 3">2691</strain>
        <plasmid evidence="3">pbo1</plasmid>
    </source>
</reference>
<feature type="signal peptide" evidence="1">
    <location>
        <begin position="1"/>
        <end position="23"/>
    </location>
</feature>
<accession>A0A169G3F1</accession>
<evidence type="ECO:0000313" key="3">
    <source>
        <dbReference type="Proteomes" id="UP000077856"/>
    </source>
</evidence>